<gene>
    <name evidence="1" type="ORF">METZ01_LOCUS502922</name>
</gene>
<feature type="non-terminal residue" evidence="1">
    <location>
        <position position="24"/>
    </location>
</feature>
<name>A0A383E1S9_9ZZZZ</name>
<reference evidence="1" key="1">
    <citation type="submission" date="2018-05" db="EMBL/GenBank/DDBJ databases">
        <authorList>
            <person name="Lanie J.A."/>
            <person name="Ng W.-L."/>
            <person name="Kazmierczak K.M."/>
            <person name="Andrzejewski T.M."/>
            <person name="Davidsen T.M."/>
            <person name="Wayne K.J."/>
            <person name="Tettelin H."/>
            <person name="Glass J.I."/>
            <person name="Rusch D."/>
            <person name="Podicherti R."/>
            <person name="Tsui H.-C.T."/>
            <person name="Winkler M.E."/>
        </authorList>
    </citation>
    <scope>NUCLEOTIDE SEQUENCE</scope>
</reference>
<evidence type="ECO:0000313" key="1">
    <source>
        <dbReference type="EMBL" id="SVE50068.1"/>
    </source>
</evidence>
<protein>
    <submittedName>
        <fullName evidence="1">Uncharacterized protein</fullName>
    </submittedName>
</protein>
<sequence length="24" mass="2946">MDNKVKESRLEEFIENPKKALWKL</sequence>
<dbReference type="EMBL" id="UINC01221651">
    <property type="protein sequence ID" value="SVE50068.1"/>
    <property type="molecule type" value="Genomic_DNA"/>
</dbReference>
<dbReference type="AlphaFoldDB" id="A0A383E1S9"/>
<proteinExistence type="predicted"/>
<organism evidence="1">
    <name type="scientific">marine metagenome</name>
    <dbReference type="NCBI Taxonomy" id="408172"/>
    <lineage>
        <taxon>unclassified sequences</taxon>
        <taxon>metagenomes</taxon>
        <taxon>ecological metagenomes</taxon>
    </lineage>
</organism>
<accession>A0A383E1S9</accession>